<keyword evidence="3" id="KW-1185">Reference proteome</keyword>
<gene>
    <name evidence="2" type="ORF">GCM10011534_34480</name>
</gene>
<dbReference type="AlphaFoldDB" id="A0A917WK73"/>
<sequence length="122" mass="11967">MPEHAVLAQDDVERVDGAAGKGLDPGLLEQFPGGGGAHGLAGFDMTAGKAPEARIGFVPAADEQDLIAPQDDGQRGKAGHLSHARSVARCGGRGKPETRNGAGGAGSVQCVSVAGAISAASG</sequence>
<evidence type="ECO:0000313" key="2">
    <source>
        <dbReference type="EMBL" id="GGM09593.1"/>
    </source>
</evidence>
<evidence type="ECO:0000313" key="3">
    <source>
        <dbReference type="Proteomes" id="UP000649829"/>
    </source>
</evidence>
<organism evidence="2 3">
    <name type="scientific">Pseudooceanicola nanhaiensis</name>
    <dbReference type="NCBI Taxonomy" id="375761"/>
    <lineage>
        <taxon>Bacteria</taxon>
        <taxon>Pseudomonadati</taxon>
        <taxon>Pseudomonadota</taxon>
        <taxon>Alphaproteobacteria</taxon>
        <taxon>Rhodobacterales</taxon>
        <taxon>Paracoccaceae</taxon>
        <taxon>Pseudooceanicola</taxon>
    </lineage>
</organism>
<accession>A0A917WK73</accession>
<comment type="caution">
    <text evidence="2">The sequence shown here is derived from an EMBL/GenBank/DDBJ whole genome shotgun (WGS) entry which is preliminary data.</text>
</comment>
<feature type="region of interest" description="Disordered" evidence="1">
    <location>
        <begin position="69"/>
        <end position="106"/>
    </location>
</feature>
<reference evidence="2" key="1">
    <citation type="journal article" date="2014" name="Int. J. Syst. Evol. Microbiol.">
        <title>Complete genome sequence of Corynebacterium casei LMG S-19264T (=DSM 44701T), isolated from a smear-ripened cheese.</title>
        <authorList>
            <consortium name="US DOE Joint Genome Institute (JGI-PGF)"/>
            <person name="Walter F."/>
            <person name="Albersmeier A."/>
            <person name="Kalinowski J."/>
            <person name="Ruckert C."/>
        </authorList>
    </citation>
    <scope>NUCLEOTIDE SEQUENCE</scope>
    <source>
        <strain evidence="2">CGMCC 1.6293</strain>
    </source>
</reference>
<protein>
    <submittedName>
        <fullName evidence="2">Uncharacterized protein</fullName>
    </submittedName>
</protein>
<dbReference type="EMBL" id="BMLF01000002">
    <property type="protein sequence ID" value="GGM09593.1"/>
    <property type="molecule type" value="Genomic_DNA"/>
</dbReference>
<reference evidence="2" key="2">
    <citation type="submission" date="2020-09" db="EMBL/GenBank/DDBJ databases">
        <authorList>
            <person name="Sun Q."/>
            <person name="Zhou Y."/>
        </authorList>
    </citation>
    <scope>NUCLEOTIDE SEQUENCE</scope>
    <source>
        <strain evidence="2">CGMCC 1.6293</strain>
    </source>
</reference>
<proteinExistence type="predicted"/>
<dbReference type="Proteomes" id="UP000649829">
    <property type="component" value="Unassembled WGS sequence"/>
</dbReference>
<name>A0A917WK73_9RHOB</name>
<evidence type="ECO:0000256" key="1">
    <source>
        <dbReference type="SAM" id="MobiDB-lite"/>
    </source>
</evidence>